<dbReference type="RefSeq" id="WP_055455014.1">
    <property type="nucleotide sequence ID" value="NZ_CYHE01000003.1"/>
</dbReference>
<evidence type="ECO:0000313" key="1">
    <source>
        <dbReference type="EMBL" id="CUA94492.1"/>
    </source>
</evidence>
<sequence length="285" mass="33034">MNQSAFLRRFRRLRHNLCNYVLIWFLRGDKPSAFSSTLLIPLHEKDIPFFREHIGTTLQNLAQPIEELVLVGTAKACAELEGFAVEGCPVRIIPEEQVLPAGFSAQGFTDSKGKKRSGWITQQIIKLSWPSYIPSESCIVLDADTFINRPASYISAEGHYWLFTADDENHGWNSFVEKALGRPKQFPWSLVAHTMIFRRGAMEALRSHIEQRFGQPWLEALQSLVTDRADHFSEYELYGTFVSEHQDFGYRHRYFYNVKRTKKGNFLKGMRLRLSRFISNHVRTD</sequence>
<dbReference type="AlphaFoldDB" id="A0A0K6HTY9"/>
<dbReference type="Proteomes" id="UP000183900">
    <property type="component" value="Unassembled WGS sequence"/>
</dbReference>
<keyword evidence="2" id="KW-1185">Reference proteome</keyword>
<organism evidence="1 2">
    <name type="scientific">Pannonibacter indicus</name>
    <dbReference type="NCBI Taxonomy" id="466044"/>
    <lineage>
        <taxon>Bacteria</taxon>
        <taxon>Pseudomonadati</taxon>
        <taxon>Pseudomonadota</taxon>
        <taxon>Alphaproteobacteria</taxon>
        <taxon>Hyphomicrobiales</taxon>
        <taxon>Stappiaceae</taxon>
        <taxon>Pannonibacter</taxon>
    </lineage>
</organism>
<dbReference type="OrthoDB" id="571298at2"/>
<reference evidence="2" key="1">
    <citation type="submission" date="2015-08" db="EMBL/GenBank/DDBJ databases">
        <authorList>
            <person name="Varghese N."/>
        </authorList>
    </citation>
    <scope>NUCLEOTIDE SEQUENCE [LARGE SCALE GENOMIC DNA]</scope>
    <source>
        <strain evidence="2">DSM 23407</strain>
    </source>
</reference>
<evidence type="ECO:0000313" key="2">
    <source>
        <dbReference type="Proteomes" id="UP000183900"/>
    </source>
</evidence>
<proteinExistence type="predicted"/>
<name>A0A0K6HTY9_9HYPH</name>
<accession>A0A0K6HTY9</accession>
<gene>
    <name evidence="1" type="ORF">Ga0061067_103195</name>
</gene>
<dbReference type="Pfam" id="PF20102">
    <property type="entry name" value="DUF6492"/>
    <property type="match status" value="1"/>
</dbReference>
<dbReference type="EMBL" id="CYHE01000003">
    <property type="protein sequence ID" value="CUA94492.1"/>
    <property type="molecule type" value="Genomic_DNA"/>
</dbReference>
<dbReference type="InterPro" id="IPR045499">
    <property type="entry name" value="DUF6492"/>
</dbReference>
<protein>
    <submittedName>
        <fullName evidence="1">Uncharacterized protein</fullName>
    </submittedName>
</protein>